<dbReference type="EMBL" id="CP134146">
    <property type="protein sequence ID" value="WNC68937.1"/>
    <property type="molecule type" value="Genomic_DNA"/>
</dbReference>
<keyword evidence="4" id="KW-0670">Pyruvate</keyword>
<dbReference type="PANTHER" id="PTHR38683">
    <property type="entry name" value="CHORISMATE PYRUVATE-LYASE"/>
    <property type="match status" value="1"/>
</dbReference>
<keyword evidence="2 4" id="KW-0831">Ubiquinone biosynthesis</keyword>
<feature type="binding site" evidence="4">
    <location>
        <position position="117"/>
    </location>
    <ligand>
        <name>substrate</name>
    </ligand>
</feature>
<evidence type="ECO:0000256" key="1">
    <source>
        <dbReference type="ARBA" id="ARBA00022490"/>
    </source>
</evidence>
<comment type="subcellular location">
    <subcellularLocation>
        <location evidence="4">Cytoplasm</location>
    </subcellularLocation>
</comment>
<comment type="catalytic activity">
    <reaction evidence="4">
        <text>chorismate = 4-hydroxybenzoate + pyruvate</text>
        <dbReference type="Rhea" id="RHEA:16505"/>
        <dbReference type="ChEBI" id="CHEBI:15361"/>
        <dbReference type="ChEBI" id="CHEBI:17879"/>
        <dbReference type="ChEBI" id="CHEBI:29748"/>
        <dbReference type="EC" id="4.1.3.40"/>
    </reaction>
</comment>
<gene>
    <name evidence="4" type="primary">ubiC</name>
    <name evidence="5" type="ORF">RI845_01990</name>
</gene>
<dbReference type="Pfam" id="PF04345">
    <property type="entry name" value="Chor_lyase"/>
    <property type="match status" value="1"/>
</dbReference>
<evidence type="ECO:0000256" key="3">
    <source>
        <dbReference type="ARBA" id="ARBA00023239"/>
    </source>
</evidence>
<dbReference type="SUPFAM" id="SSF64288">
    <property type="entry name" value="Chorismate lyase-like"/>
    <property type="match status" value="1"/>
</dbReference>
<name>A0ABY9TJM0_9GAMM</name>
<dbReference type="Gene3D" id="3.40.1410.10">
    <property type="entry name" value="Chorismate lyase-like"/>
    <property type="match status" value="1"/>
</dbReference>
<evidence type="ECO:0000313" key="6">
    <source>
        <dbReference type="Proteomes" id="UP001248581"/>
    </source>
</evidence>
<keyword evidence="3 4" id="KW-0456">Lyase</keyword>
<accession>A0ABY9TJM0</accession>
<sequence>MFELTKQFPIGLDVNWVSAKHAPQTPRLNDWLLDPTSLTARLKSHCNDFKVHVLGQRVEACQSHEANADIILGEQVLVREVILFCDDVPHVFARSLLPLKSLTGEQQALASLGEQPLGQVLFNNPKLHREVVEVAEIEPSLRVCELAAMLNLQVKQNLWGRRSLFFIEDKPLMVAEVFLPSARAYLKT</sequence>
<keyword evidence="1 4" id="KW-0963">Cytoplasm</keyword>
<dbReference type="EC" id="4.1.3.40" evidence="4"/>
<dbReference type="GO" id="GO:0008813">
    <property type="term" value="F:chorismate lyase activity"/>
    <property type="evidence" value="ECO:0007669"/>
    <property type="project" value="UniProtKB-EC"/>
</dbReference>
<proteinExistence type="inferred from homology"/>
<reference evidence="6" key="1">
    <citation type="submission" date="2023-09" db="EMBL/GenBank/DDBJ databases">
        <authorList>
            <person name="Li S."/>
            <person name="Li X."/>
            <person name="Zhang C."/>
            <person name="Zhao Z."/>
        </authorList>
    </citation>
    <scope>NUCLEOTIDE SEQUENCE [LARGE SCALE GENOMIC DNA]</scope>
    <source>
        <strain evidence="6">SQ345</strain>
    </source>
</reference>
<evidence type="ECO:0000313" key="5">
    <source>
        <dbReference type="EMBL" id="WNC68937.1"/>
    </source>
</evidence>
<evidence type="ECO:0000256" key="2">
    <source>
        <dbReference type="ARBA" id="ARBA00022688"/>
    </source>
</evidence>
<comment type="pathway">
    <text evidence="4">Cofactor biosynthesis; ubiquinone biosynthesis.</text>
</comment>
<evidence type="ECO:0000256" key="4">
    <source>
        <dbReference type="HAMAP-Rule" id="MF_01632"/>
    </source>
</evidence>
<keyword evidence="6" id="KW-1185">Reference proteome</keyword>
<dbReference type="InterPro" id="IPR028978">
    <property type="entry name" value="Chorismate_lyase_/UTRA_dom_sf"/>
</dbReference>
<comment type="function">
    <text evidence="4">Removes the pyruvyl group from chorismate, with concomitant aromatization of the ring, to provide 4-hydroxybenzoate (4HB) for the ubiquinone pathway.</text>
</comment>
<dbReference type="Proteomes" id="UP001248581">
    <property type="component" value="Chromosome"/>
</dbReference>
<organism evidence="5 6">
    <name type="scientific">Thalassotalea nanhaiensis</name>
    <dbReference type="NCBI Taxonomy" id="3065648"/>
    <lineage>
        <taxon>Bacteria</taxon>
        <taxon>Pseudomonadati</taxon>
        <taxon>Pseudomonadota</taxon>
        <taxon>Gammaproteobacteria</taxon>
        <taxon>Alteromonadales</taxon>
        <taxon>Colwelliaceae</taxon>
        <taxon>Thalassotalea</taxon>
    </lineage>
</organism>
<feature type="binding site" evidence="4">
    <location>
        <position position="79"/>
    </location>
    <ligand>
        <name>substrate</name>
    </ligand>
</feature>
<comment type="similarity">
    <text evidence="4">Belongs to the UbiC family.</text>
</comment>
<dbReference type="HAMAP" id="MF_01632">
    <property type="entry name" value="UbiC"/>
    <property type="match status" value="1"/>
</dbReference>
<feature type="binding site" evidence="4">
    <location>
        <position position="176"/>
    </location>
    <ligand>
        <name>substrate</name>
    </ligand>
</feature>
<protein>
    <recommendedName>
        <fullName evidence="4">Probable chorismate pyruvate-lyase</fullName>
        <shortName evidence="4">CL</shortName>
        <shortName evidence="4">CPL</shortName>
        <ecNumber evidence="4">4.1.3.40</ecNumber>
    </recommendedName>
</protein>
<comment type="caution">
    <text evidence="4">Lacks conserved residue(s) required for the propagation of feature annotation.</text>
</comment>
<dbReference type="RefSeq" id="WP_348388091.1">
    <property type="nucleotide sequence ID" value="NZ_CP134146.1"/>
</dbReference>
<dbReference type="PANTHER" id="PTHR38683:SF1">
    <property type="entry name" value="CHORISMATE PYRUVATE-LYASE"/>
    <property type="match status" value="1"/>
</dbReference>
<dbReference type="InterPro" id="IPR007440">
    <property type="entry name" value="Chorismate--pyruvate_lyase"/>
</dbReference>